<keyword evidence="12" id="KW-1185">Reference proteome</keyword>
<dbReference type="Pfam" id="PF01131">
    <property type="entry name" value="Topoisom_bac"/>
    <property type="match status" value="1"/>
</dbReference>
<evidence type="ECO:0000256" key="1">
    <source>
        <dbReference type="ARBA" id="ARBA00000213"/>
    </source>
</evidence>
<dbReference type="CDD" id="cd03362">
    <property type="entry name" value="TOPRIM_TopoIA_TopoIII"/>
    <property type="match status" value="1"/>
</dbReference>
<protein>
    <recommendedName>
        <fullName evidence="8">DNA topoisomerase 3</fullName>
        <ecNumber evidence="8">5.6.2.1</ecNumber>
    </recommendedName>
    <alternativeName>
        <fullName evidence="8">DNA topoisomerase III</fullName>
    </alternativeName>
</protein>
<keyword evidence="6 8" id="KW-0238">DNA-binding</keyword>
<evidence type="ECO:0000256" key="6">
    <source>
        <dbReference type="ARBA" id="ARBA00023125"/>
    </source>
</evidence>
<dbReference type="AlphaFoldDB" id="A0A940WUW6"/>
<dbReference type="RefSeq" id="WP_210598576.1">
    <property type="nucleotide sequence ID" value="NZ_JAGKSQ010000007.1"/>
</dbReference>
<feature type="domain" description="Toprim" evidence="9">
    <location>
        <begin position="3"/>
        <end position="135"/>
    </location>
</feature>
<evidence type="ECO:0000256" key="5">
    <source>
        <dbReference type="ARBA" id="ARBA00023029"/>
    </source>
</evidence>
<evidence type="ECO:0000256" key="7">
    <source>
        <dbReference type="ARBA" id="ARBA00023235"/>
    </source>
</evidence>
<dbReference type="InterPro" id="IPR013497">
    <property type="entry name" value="Topo_IA_cen"/>
</dbReference>
<dbReference type="PROSITE" id="PS50880">
    <property type="entry name" value="TOPRIM"/>
    <property type="match status" value="1"/>
</dbReference>
<name>A0A940WUW6_9BACI</name>
<keyword evidence="3 8" id="KW-0479">Metal-binding</keyword>
<evidence type="ECO:0000256" key="8">
    <source>
        <dbReference type="HAMAP-Rule" id="MF_00953"/>
    </source>
</evidence>
<dbReference type="NCBIfam" id="NF005829">
    <property type="entry name" value="PRK07726.1"/>
    <property type="match status" value="1"/>
</dbReference>
<dbReference type="Gene3D" id="2.70.20.10">
    <property type="entry name" value="Topoisomerase I, domain 3"/>
    <property type="match status" value="1"/>
</dbReference>
<dbReference type="Proteomes" id="UP000678228">
    <property type="component" value="Unassembled WGS sequence"/>
</dbReference>
<dbReference type="InterPro" id="IPR013824">
    <property type="entry name" value="Topo_IA_cen_sub1"/>
</dbReference>
<gene>
    <name evidence="8" type="primary">topB</name>
    <name evidence="11" type="ORF">J7W16_16515</name>
</gene>
<sequence length="726" mass="81746">MKKAVVLAEKPSVARDIAKVLDCHHKGNGFIEGDKYIVTWALGHLVTLAEPESYGENYKTWDLSELPMLPKLNTVVIKQTSKQFHAVKSQLLRPDVGEVIIATDAGREGELVARWILDKVHNKKPLKRLWISSVTDKAIKEGFQKLQDAKKYEGLYHSAVARAEADWYVGINGTRALTTKFNAQLSCGRVQTPTLTMIAKREQEIRSFTPVSFSQLSVETKQGVRLQWQDKVTQEKRLFSEAKVDELRTKLEKGNVLVDDVKTVNKQIPAPLLYDLTELQREANQRFGYSAKETLSTIQRLYEQHKVITYPRTDSRYLSSDLVESLAERVKACDVQPFRKVVLQLKNKTYSSRLAFINDQKVSDHHAIIPTEQAAVSQLSEKEAKLYRMIVRRFLANLLPAYEYEQTTVVGTIAGETVVAKGQRPLAQGWKAAYQDDPSLDDEKAESALPKLEKGQEFAVARMEIHAGQTKPPARLTEGTLLSAMEKPATFLEKQDKQLAQTLGKTGGIGTVATRADIIEKLLNTHLIDKKGKELFLTNKGKQLLELVPEDLKSPALTAEWEQKLEQIANNQLRKDTFVGEMKDYATSIVSAIKQSNQTFKHDNVTGSPCPDCGKLLLELDSKHGKRRVCQDPACGYKKNISKVTNARCPKCKKKLELRGEGEGQMFACVCGHREKLSTFQERKKNNQHKKVSKREVNNYMKKQNNDDNFTNSALADALAKLKGDL</sequence>
<dbReference type="Pfam" id="PF01751">
    <property type="entry name" value="Toprim"/>
    <property type="match status" value="1"/>
</dbReference>
<evidence type="ECO:0000256" key="3">
    <source>
        <dbReference type="ARBA" id="ARBA00022723"/>
    </source>
</evidence>
<dbReference type="InterPro" id="IPR000380">
    <property type="entry name" value="Topo_IA"/>
</dbReference>
<keyword evidence="7 8" id="KW-0413">Isomerase</keyword>
<comment type="cofactor">
    <cofactor evidence="8">
        <name>Mg(2+)</name>
        <dbReference type="ChEBI" id="CHEBI:18420"/>
    </cofactor>
</comment>
<dbReference type="InterPro" id="IPR005738">
    <property type="entry name" value="TopoIII"/>
</dbReference>
<dbReference type="GO" id="GO:0043597">
    <property type="term" value="C:cytoplasmic replication fork"/>
    <property type="evidence" value="ECO:0007669"/>
    <property type="project" value="TreeGrafter"/>
</dbReference>
<evidence type="ECO:0000256" key="4">
    <source>
        <dbReference type="ARBA" id="ARBA00022842"/>
    </source>
</evidence>
<feature type="site" description="Interaction with DNA" evidence="8">
    <location>
        <position position="312"/>
    </location>
</feature>
<dbReference type="NCBIfam" id="TIGR01056">
    <property type="entry name" value="topB"/>
    <property type="match status" value="1"/>
</dbReference>
<dbReference type="InterPro" id="IPR013826">
    <property type="entry name" value="Topo_IA_cen_sub3"/>
</dbReference>
<evidence type="ECO:0000259" key="9">
    <source>
        <dbReference type="PROSITE" id="PS50880"/>
    </source>
</evidence>
<reference evidence="11" key="1">
    <citation type="submission" date="2021-03" db="EMBL/GenBank/DDBJ databases">
        <title>Bacillus suaedae sp. nov., isolated from Suaeda aralocaspica.</title>
        <authorList>
            <person name="Lei R.F.R."/>
        </authorList>
    </citation>
    <scope>NUCLEOTIDE SEQUENCE</scope>
    <source>
        <strain evidence="11">YZJH907-2</strain>
    </source>
</reference>
<dbReference type="InterPro" id="IPR023406">
    <property type="entry name" value="Topo_IA_AS"/>
</dbReference>
<keyword evidence="4 8" id="KW-0460">Magnesium</keyword>
<dbReference type="SUPFAM" id="SSF56712">
    <property type="entry name" value="Prokaryotic type I DNA topoisomerase"/>
    <property type="match status" value="1"/>
</dbReference>
<dbReference type="GO" id="GO:0006265">
    <property type="term" value="P:DNA topological change"/>
    <property type="evidence" value="ECO:0007669"/>
    <property type="project" value="UniProtKB-UniRule"/>
</dbReference>
<evidence type="ECO:0000259" key="10">
    <source>
        <dbReference type="PROSITE" id="PS52039"/>
    </source>
</evidence>
<feature type="domain" description="Topo IA-type catalytic" evidence="10">
    <location>
        <begin position="152"/>
        <end position="590"/>
    </location>
</feature>
<dbReference type="Gene3D" id="3.40.50.140">
    <property type="match status" value="1"/>
</dbReference>
<dbReference type="PANTHER" id="PTHR11390:SF21">
    <property type="entry name" value="DNA TOPOISOMERASE 3-ALPHA"/>
    <property type="match status" value="1"/>
</dbReference>
<feature type="active site" description="O-(5'-phospho-DNA)-tyrosine intermediate" evidence="8">
    <location>
        <position position="310"/>
    </location>
</feature>
<dbReference type="GO" id="GO:0003917">
    <property type="term" value="F:DNA topoisomerase type I (single strand cut, ATP-independent) activity"/>
    <property type="evidence" value="ECO:0007669"/>
    <property type="project" value="UniProtKB-UniRule"/>
</dbReference>
<dbReference type="PRINTS" id="PR00417">
    <property type="entry name" value="PRTPISMRASEI"/>
</dbReference>
<dbReference type="SMART" id="SM00436">
    <property type="entry name" value="TOP1Bc"/>
    <property type="match status" value="1"/>
</dbReference>
<feature type="region of interest" description="Interaction with DNA" evidence="8">
    <location>
        <begin position="186"/>
        <end position="191"/>
    </location>
</feature>
<dbReference type="GO" id="GO:0000287">
    <property type="term" value="F:magnesium ion binding"/>
    <property type="evidence" value="ECO:0007669"/>
    <property type="project" value="UniProtKB-UniRule"/>
</dbReference>
<comment type="caution">
    <text evidence="8">Lacks conserved residue(s) required for the propagation of feature annotation.</text>
</comment>
<feature type="site" description="Interaction with DNA" evidence="8">
    <location>
        <position position="61"/>
    </location>
</feature>
<dbReference type="PROSITE" id="PS52039">
    <property type="entry name" value="TOPO_IA_2"/>
    <property type="match status" value="1"/>
</dbReference>
<dbReference type="CDD" id="cd00186">
    <property type="entry name" value="TOP1Ac"/>
    <property type="match status" value="1"/>
</dbReference>
<dbReference type="PANTHER" id="PTHR11390">
    <property type="entry name" value="PROKARYOTIC DNA TOPOISOMERASE"/>
    <property type="match status" value="1"/>
</dbReference>
<dbReference type="GO" id="GO:0003677">
    <property type="term" value="F:DNA binding"/>
    <property type="evidence" value="ECO:0007669"/>
    <property type="project" value="UniProtKB-KW"/>
</dbReference>
<comment type="caution">
    <text evidence="11">The sequence shown here is derived from an EMBL/GenBank/DDBJ whole genome shotgun (WGS) entry which is preliminary data.</text>
</comment>
<dbReference type="Gene3D" id="1.10.460.10">
    <property type="entry name" value="Topoisomerase I, domain 2"/>
    <property type="match status" value="1"/>
</dbReference>
<feature type="site" description="Interaction with DNA" evidence="8">
    <location>
        <position position="175"/>
    </location>
</feature>
<comment type="similarity">
    <text evidence="2 8">Belongs to the type IA topoisomerase family.</text>
</comment>
<dbReference type="PROSITE" id="PS00396">
    <property type="entry name" value="TOPO_IA_1"/>
    <property type="match status" value="1"/>
</dbReference>
<evidence type="ECO:0000313" key="11">
    <source>
        <dbReference type="EMBL" id="MBP3952726.1"/>
    </source>
</evidence>
<proteinExistence type="inferred from homology"/>
<dbReference type="EC" id="5.6.2.1" evidence="8"/>
<feature type="binding site" evidence="8">
    <location>
        <position position="104"/>
    </location>
    <ligand>
        <name>Mg(2+)</name>
        <dbReference type="ChEBI" id="CHEBI:18420"/>
        <note>catalytic</note>
    </ligand>
</feature>
<feature type="site" description="Interaction with DNA" evidence="8">
    <location>
        <position position="167"/>
    </location>
</feature>
<organism evidence="11 12">
    <name type="scientific">Halalkalibacter suaedae</name>
    <dbReference type="NCBI Taxonomy" id="2822140"/>
    <lineage>
        <taxon>Bacteria</taxon>
        <taxon>Bacillati</taxon>
        <taxon>Bacillota</taxon>
        <taxon>Bacilli</taxon>
        <taxon>Bacillales</taxon>
        <taxon>Bacillaceae</taxon>
        <taxon>Halalkalibacter</taxon>
    </lineage>
</organism>
<keyword evidence="5 8" id="KW-0799">Topoisomerase</keyword>
<dbReference type="GO" id="GO:0006310">
    <property type="term" value="P:DNA recombination"/>
    <property type="evidence" value="ECO:0007669"/>
    <property type="project" value="TreeGrafter"/>
</dbReference>
<feature type="binding site" evidence="8">
    <location>
        <position position="9"/>
    </location>
    <ligand>
        <name>Mg(2+)</name>
        <dbReference type="ChEBI" id="CHEBI:18420"/>
        <note>catalytic</note>
    </ligand>
</feature>
<comment type="catalytic activity">
    <reaction evidence="1 8">
        <text>ATP-independent breakage of single-stranded DNA, followed by passage and rejoining.</text>
        <dbReference type="EC" id="5.6.2.1"/>
    </reaction>
</comment>
<dbReference type="InterPro" id="IPR034144">
    <property type="entry name" value="TOPRIM_TopoIII"/>
</dbReference>
<dbReference type="InterPro" id="IPR006171">
    <property type="entry name" value="TOPRIM_dom"/>
</dbReference>
<evidence type="ECO:0000256" key="2">
    <source>
        <dbReference type="ARBA" id="ARBA00009446"/>
    </source>
</evidence>
<dbReference type="EMBL" id="JAGKSQ010000007">
    <property type="protein sequence ID" value="MBP3952726.1"/>
    <property type="molecule type" value="Genomic_DNA"/>
</dbReference>
<dbReference type="HAMAP" id="MF_00953">
    <property type="entry name" value="Topoisom_3_prok"/>
    <property type="match status" value="1"/>
</dbReference>
<dbReference type="SMART" id="SM00437">
    <property type="entry name" value="TOP1Ac"/>
    <property type="match status" value="1"/>
</dbReference>
<comment type="function">
    <text evidence="8">Releases the supercoiling and torsional tension of DNA, which is introduced during the DNA replication and transcription, by transiently cleaving and rejoining one strand of the DNA duplex. Introduces a single-strand break via transesterification at a target site in duplex DNA. The scissile phosphodiester is attacked by the catalytic tyrosine of the enzyme, resulting in the formation of a DNA-(5'-phosphotyrosyl)-enzyme intermediate and the expulsion of a 3'-OH DNA strand. The free DNA strand then undergoes passage around the unbroken strand, thus removing DNA supercoils. Finally, in the religation step, the DNA 3'-OH attacks the covalent intermediate to expel the active-site tyrosine and restore the DNA phosphodiester backbone.</text>
</comment>
<dbReference type="InterPro" id="IPR023405">
    <property type="entry name" value="Topo_IA_core_domain"/>
</dbReference>
<dbReference type="Gene3D" id="1.10.290.10">
    <property type="entry name" value="Topoisomerase I, domain 4"/>
    <property type="match status" value="1"/>
</dbReference>
<evidence type="ECO:0000313" key="12">
    <source>
        <dbReference type="Proteomes" id="UP000678228"/>
    </source>
</evidence>
<dbReference type="InterPro" id="IPR013825">
    <property type="entry name" value="Topo_IA_cen_sub2"/>
</dbReference>
<dbReference type="GO" id="GO:0006281">
    <property type="term" value="P:DNA repair"/>
    <property type="evidence" value="ECO:0007669"/>
    <property type="project" value="TreeGrafter"/>
</dbReference>
<dbReference type="SMART" id="SM00493">
    <property type="entry name" value="TOPRIM"/>
    <property type="match status" value="1"/>
</dbReference>
<dbReference type="InterPro" id="IPR003602">
    <property type="entry name" value="Topo_IA_DNA-bd_dom"/>
</dbReference>
<accession>A0A940WUW6</accession>
<dbReference type="InterPro" id="IPR003601">
    <property type="entry name" value="Topo_IA_2"/>
</dbReference>